<keyword evidence="1" id="KW-0175">Coiled coil</keyword>
<proteinExistence type="predicted"/>
<feature type="coiled-coil region" evidence="1">
    <location>
        <begin position="69"/>
        <end position="104"/>
    </location>
</feature>
<reference evidence="2 3" key="1">
    <citation type="submission" date="2019-07" db="EMBL/GenBank/DDBJ databases">
        <title>Whole genome shotgun sequence of Chryseobacterium lathyri NBRC 105250.</title>
        <authorList>
            <person name="Hosoyama A."/>
            <person name="Uohara A."/>
            <person name="Ohji S."/>
            <person name="Ichikawa N."/>
        </authorList>
    </citation>
    <scope>NUCLEOTIDE SEQUENCE [LARGE SCALE GENOMIC DNA]</scope>
    <source>
        <strain evidence="2 3">NBRC 105250</strain>
    </source>
</reference>
<evidence type="ECO:0000313" key="2">
    <source>
        <dbReference type="EMBL" id="GEN74118.1"/>
    </source>
</evidence>
<comment type="caution">
    <text evidence="2">The sequence shown here is derived from an EMBL/GenBank/DDBJ whole genome shotgun (WGS) entry which is preliminary data.</text>
</comment>
<sequence>MKNRILEVQNYFINKITACEFTVKEIIAGSDWTRIKVDVEGYSFNLSINPALTLICVHDDSFMVLEIPNDRLSNILQLIKSKEQEAKKQKIEKLKAELEKLQTA</sequence>
<organism evidence="2 3">
    <name type="scientific">Chryseobacterium lathyri</name>
    <dbReference type="NCBI Taxonomy" id="395933"/>
    <lineage>
        <taxon>Bacteria</taxon>
        <taxon>Pseudomonadati</taxon>
        <taxon>Bacteroidota</taxon>
        <taxon>Flavobacteriia</taxon>
        <taxon>Flavobacteriales</taxon>
        <taxon>Weeksellaceae</taxon>
        <taxon>Chryseobacterium group</taxon>
        <taxon>Chryseobacterium</taxon>
    </lineage>
</organism>
<dbReference type="Proteomes" id="UP000321150">
    <property type="component" value="Unassembled WGS sequence"/>
</dbReference>
<dbReference type="RefSeq" id="WP_111960189.1">
    <property type="nucleotide sequence ID" value="NZ_BJYI01000026.1"/>
</dbReference>
<dbReference type="AlphaFoldDB" id="A0A511YFZ8"/>
<evidence type="ECO:0000256" key="1">
    <source>
        <dbReference type="SAM" id="Coils"/>
    </source>
</evidence>
<gene>
    <name evidence="2" type="ORF">CLA01_41900</name>
</gene>
<accession>A0A511YFZ8</accession>
<name>A0A511YFZ8_9FLAO</name>
<evidence type="ECO:0000313" key="3">
    <source>
        <dbReference type="Proteomes" id="UP000321150"/>
    </source>
</evidence>
<protein>
    <submittedName>
        <fullName evidence="2">Uncharacterized protein</fullName>
    </submittedName>
</protein>
<dbReference type="EMBL" id="BJYI01000026">
    <property type="protein sequence ID" value="GEN74118.1"/>
    <property type="molecule type" value="Genomic_DNA"/>
</dbReference>